<dbReference type="Gene3D" id="3.40.630.10">
    <property type="entry name" value="Zn peptidases"/>
    <property type="match status" value="1"/>
</dbReference>
<dbReference type="SUPFAM" id="SSF53187">
    <property type="entry name" value="Zn-dependent exopeptidases"/>
    <property type="match status" value="1"/>
</dbReference>
<comment type="caution">
    <text evidence="1">The sequence shown here is derived from an EMBL/GenBank/DDBJ whole genome shotgun (WGS) entry which is preliminary data.</text>
</comment>
<reference evidence="1 2" key="1">
    <citation type="submission" date="2015-07" db="EMBL/GenBank/DDBJ databases">
        <title>High-quality draft genome sequence of Oceanobacillus caeni HM6, a bacillus isolated from a human feces.</title>
        <authorList>
            <person name="Kumar J."/>
            <person name="Verma M.K."/>
            <person name="Pandey R."/>
            <person name="Bhambi M."/>
            <person name="Chauhan N."/>
        </authorList>
    </citation>
    <scope>NUCLEOTIDE SEQUENCE [LARGE SCALE GENOMIC DNA]</scope>
    <source>
        <strain evidence="1 2">HM6</strain>
    </source>
</reference>
<sequence length="542" mass="63032">MENMKWQTPEELRSLLAELVSWKSMTLSEGERQFPIKLQAKLQDLTYFQKNPEHLKLHDADLRRKFLTALYKHPKAKKTICFISHFDTVNTEEYGDDEPLATQPEELTKVWKERTDNLPNEVIHDIESGEYLFGRGTMDMKMGLVMHMRIIEKASVESWPINLLLLTVPDEEVNSSGMRHAVPKLIEIQRKHHLTYSLFLNSEPVFSQNPNNDHYYFYTGSIGKILAAALFYGKETHAGESLKGMTSPFISSYLTREMEWNASFQETVFNEKTPLPITLQQTDLRLLYSTQTPYRSSALYNIFVFRKNASEVFELFEKTAKQAAINCNKDYKNICKTNETKPIGEVKVIKFKDLLQYAKKKFGTEFIKDMKADIYYHEEWDDREKSLRMTDRLMIHCQELAPAIVVLLAPPYYPAVNSSNHPLVKKCSEYIIQRAKEKYQLTISQIHYFNGICDLSYVNYNGSKEGWSAFEENTPVWGDTYSIPFEAMQKLQAPVLNVGPFGKDPHKRSERLHIQNAFVETPVLLEDMIKMIINEKSLDEKY</sequence>
<dbReference type="InterPro" id="IPR012166">
    <property type="entry name" value="Uncharacterised_RocB"/>
</dbReference>
<gene>
    <name evidence="1" type="ORF">AFL42_08275</name>
</gene>
<dbReference type="InterPro" id="IPR050072">
    <property type="entry name" value="Peptidase_M20A"/>
</dbReference>
<evidence type="ECO:0000313" key="2">
    <source>
        <dbReference type="Proteomes" id="UP000037854"/>
    </source>
</evidence>
<evidence type="ECO:0000313" key="1">
    <source>
        <dbReference type="EMBL" id="KPH75830.1"/>
    </source>
</evidence>
<dbReference type="InterPro" id="IPR002933">
    <property type="entry name" value="Peptidase_M20"/>
</dbReference>
<name>A0ABR5MJQ6_9BACI</name>
<dbReference type="PANTHER" id="PTHR43808:SF27">
    <property type="entry name" value="PROTEIN ROCB"/>
    <property type="match status" value="1"/>
</dbReference>
<dbReference type="Pfam" id="PF01546">
    <property type="entry name" value="Peptidase_M20"/>
    <property type="match status" value="1"/>
</dbReference>
<proteinExistence type="predicted"/>
<keyword evidence="2" id="KW-1185">Reference proteome</keyword>
<dbReference type="EMBL" id="LGTK01000022">
    <property type="protein sequence ID" value="KPH75830.1"/>
    <property type="molecule type" value="Genomic_DNA"/>
</dbReference>
<protein>
    <submittedName>
        <fullName evidence="1">Amino acid degradation protein</fullName>
    </submittedName>
</protein>
<organism evidence="1 2">
    <name type="scientific">Oceanobacillus caeni</name>
    <dbReference type="NCBI Taxonomy" id="405946"/>
    <lineage>
        <taxon>Bacteria</taxon>
        <taxon>Bacillati</taxon>
        <taxon>Bacillota</taxon>
        <taxon>Bacilli</taxon>
        <taxon>Bacillales</taxon>
        <taxon>Bacillaceae</taxon>
        <taxon>Oceanobacillus</taxon>
    </lineage>
</organism>
<dbReference type="Proteomes" id="UP000037854">
    <property type="component" value="Unassembled WGS sequence"/>
</dbReference>
<dbReference type="RefSeq" id="WP_060668367.1">
    <property type="nucleotide sequence ID" value="NZ_JARTGE010000016.1"/>
</dbReference>
<accession>A0ABR5MJQ6</accession>
<dbReference type="PANTHER" id="PTHR43808">
    <property type="entry name" value="ACETYLORNITHINE DEACETYLASE"/>
    <property type="match status" value="1"/>
</dbReference>
<dbReference type="PIRSF" id="PIRSF010386">
    <property type="entry name" value="RocB"/>
    <property type="match status" value="1"/>
</dbReference>